<sequence length="110" mass="12155">MSRDLLMRFGTVVQAYTLSKRCLNLQEVPKFLGPATETINARLGLLLTSQGHTIPSSSSCICSGKRIAGAGVLRFRVFTSQRILRRYSADSQAQETVGWESKNMPANLCF</sequence>
<name>A0A8T2ZYX8_POPDE</name>
<comment type="caution">
    <text evidence="1">The sequence shown here is derived from an EMBL/GenBank/DDBJ whole genome shotgun (WGS) entry which is preliminary data.</text>
</comment>
<protein>
    <submittedName>
        <fullName evidence="1">Uncharacterized protein</fullName>
    </submittedName>
</protein>
<dbReference type="Proteomes" id="UP000807159">
    <property type="component" value="Chromosome 1"/>
</dbReference>
<proteinExistence type="predicted"/>
<dbReference type="AlphaFoldDB" id="A0A8T2ZYX8"/>
<gene>
    <name evidence="1" type="ORF">H0E87_003249</name>
</gene>
<accession>A0A8T2ZYX8</accession>
<organism evidence="1 2">
    <name type="scientific">Populus deltoides</name>
    <name type="common">Eastern poplar</name>
    <name type="synonym">Eastern cottonwood</name>
    <dbReference type="NCBI Taxonomy" id="3696"/>
    <lineage>
        <taxon>Eukaryota</taxon>
        <taxon>Viridiplantae</taxon>
        <taxon>Streptophyta</taxon>
        <taxon>Embryophyta</taxon>
        <taxon>Tracheophyta</taxon>
        <taxon>Spermatophyta</taxon>
        <taxon>Magnoliopsida</taxon>
        <taxon>eudicotyledons</taxon>
        <taxon>Gunneridae</taxon>
        <taxon>Pentapetalae</taxon>
        <taxon>rosids</taxon>
        <taxon>fabids</taxon>
        <taxon>Malpighiales</taxon>
        <taxon>Salicaceae</taxon>
        <taxon>Saliceae</taxon>
        <taxon>Populus</taxon>
    </lineage>
</organism>
<evidence type="ECO:0000313" key="1">
    <source>
        <dbReference type="EMBL" id="KAH8522528.1"/>
    </source>
</evidence>
<reference evidence="1" key="1">
    <citation type="journal article" date="2021" name="J. Hered.">
        <title>Genome Assembly of Salicaceae Populus deltoides (Eastern Cottonwood) I-69 Based on Nanopore Sequencing and Hi-C Technologies.</title>
        <authorList>
            <person name="Bai S."/>
            <person name="Wu H."/>
            <person name="Zhang J."/>
            <person name="Pan Z."/>
            <person name="Zhao W."/>
            <person name="Li Z."/>
            <person name="Tong C."/>
        </authorList>
    </citation>
    <scope>NUCLEOTIDE SEQUENCE</scope>
    <source>
        <tissue evidence="1">Leaf</tissue>
    </source>
</reference>
<keyword evidence="2" id="KW-1185">Reference proteome</keyword>
<evidence type="ECO:0000313" key="2">
    <source>
        <dbReference type="Proteomes" id="UP000807159"/>
    </source>
</evidence>
<dbReference type="EMBL" id="JACEGQ020000001">
    <property type="protein sequence ID" value="KAH8522528.1"/>
    <property type="molecule type" value="Genomic_DNA"/>
</dbReference>